<protein>
    <recommendedName>
        <fullName evidence="1">MAE-28990/MAE-18760-like HEPN domain-containing protein</fullName>
    </recommendedName>
</protein>
<dbReference type="InterPro" id="IPR040788">
    <property type="entry name" value="HEPN_MAE_28990"/>
</dbReference>
<feature type="domain" description="MAE-28990/MAE-18760-like HEPN" evidence="1">
    <location>
        <begin position="1"/>
        <end position="171"/>
    </location>
</feature>
<name>A0ABY0BLL1_MORCA</name>
<gene>
    <name evidence="2" type="ORF">EJK54_1946</name>
</gene>
<evidence type="ECO:0000313" key="2">
    <source>
        <dbReference type="EMBL" id="RUO17450.1"/>
    </source>
</evidence>
<reference evidence="2 3" key="1">
    <citation type="submission" date="2018-12" db="EMBL/GenBank/DDBJ databases">
        <title>Persistence of Moraxella catarrhalis in Chronic Obstructive Pulmonary Disease and Regulation of the Hag/MID Adhesin.</title>
        <authorList>
            <person name="Murphy T."/>
            <person name="Zhao X."/>
            <person name="Vyas G."/>
            <person name="Aluvathingal J."/>
            <person name="Nadendla S."/>
            <person name="Tallon L."/>
            <person name="Tettelin H."/>
        </authorList>
    </citation>
    <scope>NUCLEOTIDE SEQUENCE [LARGE SCALE GENOMIC DNA]</scope>
    <source>
        <strain evidence="2 3">173P27B1</strain>
    </source>
</reference>
<organism evidence="2 3">
    <name type="scientific">Moraxella catarrhalis</name>
    <name type="common">Branhamella catarrhalis</name>
    <dbReference type="NCBI Taxonomy" id="480"/>
    <lineage>
        <taxon>Bacteria</taxon>
        <taxon>Pseudomonadati</taxon>
        <taxon>Pseudomonadota</taxon>
        <taxon>Gammaproteobacteria</taxon>
        <taxon>Moraxellales</taxon>
        <taxon>Moraxellaceae</taxon>
        <taxon>Moraxella</taxon>
    </lineage>
</organism>
<keyword evidence="3" id="KW-1185">Reference proteome</keyword>
<sequence length="177" mass="20370">MLYNLLESTMSNAIDSIYETIKSEQCDIMNLSKKLHKIILKNLQKGLTQEKITELSNNHLDHRERLFDLGYNKKKLFSGNIDCKIISEYCQKYDFELCPIPQEDKKSACWDKNAILKIKTERNNLAHGSVSFETCGGQMAVESLRSNLNNVRAVLLGVFNGLDIYMNEKKYLKNPNT</sequence>
<dbReference type="Proteomes" id="UP000268436">
    <property type="component" value="Unassembled WGS sequence"/>
</dbReference>
<comment type="caution">
    <text evidence="2">The sequence shown here is derived from an EMBL/GenBank/DDBJ whole genome shotgun (WGS) entry which is preliminary data.</text>
</comment>
<accession>A0ABY0BLL1</accession>
<dbReference type="EMBL" id="RYER01000004">
    <property type="protein sequence ID" value="RUO17450.1"/>
    <property type="molecule type" value="Genomic_DNA"/>
</dbReference>
<proteinExistence type="predicted"/>
<evidence type="ECO:0000313" key="3">
    <source>
        <dbReference type="Proteomes" id="UP000268436"/>
    </source>
</evidence>
<dbReference type="Pfam" id="PF18737">
    <property type="entry name" value="HEPN_MAE_28990"/>
    <property type="match status" value="1"/>
</dbReference>
<evidence type="ECO:0000259" key="1">
    <source>
        <dbReference type="Pfam" id="PF18737"/>
    </source>
</evidence>